<dbReference type="Pfam" id="PF12796">
    <property type="entry name" value="Ank_2"/>
    <property type="match status" value="3"/>
</dbReference>
<accession>A0AAN7B8E1</accession>
<dbReference type="PROSITE" id="PS50297">
    <property type="entry name" value="ANK_REP_REGION"/>
    <property type="match status" value="5"/>
</dbReference>
<dbReference type="InterPro" id="IPR054471">
    <property type="entry name" value="GPIID_WHD"/>
</dbReference>
<dbReference type="InterPro" id="IPR002110">
    <property type="entry name" value="Ankyrin_rpt"/>
</dbReference>
<sequence length="1035" mass="115346">MSFGYSVGDFFAAAKIIHSVSKKIKDAPEEYRRLADEVKTLGIAIQEATTATAPVSTAPGNSSRLQELGKSCHDVLVRLERELDKHGDLGSSGGGSTPGSASSGSNIFTRIVGRPTRRGWQRFRFDPDEIRKVSDQLLTHLHSFNTLQLNNASQNITSVSTGVQQLNVGQVQISQNSEARKTILVWISPVDFTSTHQDIIYRRQEGTGEWFLNSAEYQTWLRSPGETLFCPGIPGSGKTMLTAIAIDHLEARFRKTTENVGIAYIFFSYKKEGSQGLMDVLASLLRQLCAYRHPLPAEIQELYKEYTKNSDRRLTRGELVDNLDKVAQSFSQVFIFFDALDECRQGSTLLSILSEMFGLQKKRRTVNLLATSRYIPEIMSEFNDRKEGRTTPVVEVRASEADVRKYLEGQSQDLLPFARRDKELQGQIVTKIVAAVQGMFLLAQLHFQSICNHTDKKSVLQALSRLQSGSNAYEIAYEEAMGRIKRQRAGPAELAFKALAWITCATRPLRTVELQHALAVEEGEDSVDEDKITDIDDLVSYCAGLVTVNKRSGIVRLVHYTTQEYFDRERKMWFPSADDDMAAVCLRYISMPVFEQGICASWPEFDLRMVRYPLYSYAAGYWGHHARENWPACKEVLNRFQLSDPKVILAAAQVTLFGELESPRTNILTAVTGLHLMTYFGLCGAVEYFVDGCWEGKPDARRTSDDQTLLIWAAKFGREDIARSLISKGADIQARDREGRSPVWWASCCGYGEIVRLLIEHGAKCHLKDSDGLDPLSIAVRYNHEEVICALLTGAAYLALASVNPRSGDTALMYACGYLHEEAVHLLKLFLSRGASCSRSDEQGRTVLHRAAEFGPSPEVLKLLLDAGADINARDICGWRPLNYALYCHPLLNTRGFQREFSRVQAGVDLLLAHGADVNERDIAGRTPLIDLAGMGLKEEARLLISAGADLDVTDRLGRRALWYAAQRGDEEMVEILLASGAKVFEGEKDPIELAKMCKETGSTAPLVDLPDPKGAFRRFYGPAGLIFEFKFRGG</sequence>
<dbReference type="AlphaFoldDB" id="A0AAN7B8E1"/>
<dbReference type="InterPro" id="IPR027417">
    <property type="entry name" value="P-loop_NTPase"/>
</dbReference>
<feature type="repeat" description="ANK" evidence="2">
    <location>
        <begin position="957"/>
        <end position="989"/>
    </location>
</feature>
<feature type="repeat" description="ANK" evidence="2">
    <location>
        <begin position="705"/>
        <end position="737"/>
    </location>
</feature>
<dbReference type="Pfam" id="PF24883">
    <property type="entry name" value="NPHP3_N"/>
    <property type="match status" value="1"/>
</dbReference>
<feature type="repeat" description="ANK" evidence="2">
    <location>
        <begin position="738"/>
        <end position="770"/>
    </location>
</feature>
<keyword evidence="2" id="KW-0040">ANK repeat</keyword>
<dbReference type="SUPFAM" id="SSF52540">
    <property type="entry name" value="P-loop containing nucleoside triphosphate hydrolases"/>
    <property type="match status" value="1"/>
</dbReference>
<organism evidence="6 7">
    <name type="scientific">Rhypophila decipiens</name>
    <dbReference type="NCBI Taxonomy" id="261697"/>
    <lineage>
        <taxon>Eukaryota</taxon>
        <taxon>Fungi</taxon>
        <taxon>Dikarya</taxon>
        <taxon>Ascomycota</taxon>
        <taxon>Pezizomycotina</taxon>
        <taxon>Sordariomycetes</taxon>
        <taxon>Sordariomycetidae</taxon>
        <taxon>Sordariales</taxon>
        <taxon>Naviculisporaceae</taxon>
        <taxon>Rhypophila</taxon>
    </lineage>
</organism>
<feature type="repeat" description="ANK" evidence="2">
    <location>
        <begin position="843"/>
        <end position="876"/>
    </location>
</feature>
<dbReference type="EMBL" id="MU858102">
    <property type="protein sequence ID" value="KAK4213862.1"/>
    <property type="molecule type" value="Genomic_DNA"/>
</dbReference>
<dbReference type="SMART" id="SM00248">
    <property type="entry name" value="ANK"/>
    <property type="match status" value="8"/>
</dbReference>
<comment type="caution">
    <text evidence="6">The sequence shown here is derived from an EMBL/GenBank/DDBJ whole genome shotgun (WGS) entry which is preliminary data.</text>
</comment>
<feature type="region of interest" description="Disordered" evidence="3">
    <location>
        <begin position="85"/>
        <end position="107"/>
    </location>
</feature>
<dbReference type="Proteomes" id="UP001301769">
    <property type="component" value="Unassembled WGS sequence"/>
</dbReference>
<feature type="domain" description="Nephrocystin 3-like N-terminal" evidence="5">
    <location>
        <begin position="206"/>
        <end position="373"/>
    </location>
</feature>
<proteinExistence type="predicted"/>
<reference evidence="6" key="1">
    <citation type="journal article" date="2023" name="Mol. Phylogenet. Evol.">
        <title>Genome-scale phylogeny and comparative genomics of the fungal order Sordariales.</title>
        <authorList>
            <person name="Hensen N."/>
            <person name="Bonometti L."/>
            <person name="Westerberg I."/>
            <person name="Brannstrom I.O."/>
            <person name="Guillou S."/>
            <person name="Cros-Aarteil S."/>
            <person name="Calhoun S."/>
            <person name="Haridas S."/>
            <person name="Kuo A."/>
            <person name="Mondo S."/>
            <person name="Pangilinan J."/>
            <person name="Riley R."/>
            <person name="LaButti K."/>
            <person name="Andreopoulos B."/>
            <person name="Lipzen A."/>
            <person name="Chen C."/>
            <person name="Yan M."/>
            <person name="Daum C."/>
            <person name="Ng V."/>
            <person name="Clum A."/>
            <person name="Steindorff A."/>
            <person name="Ohm R.A."/>
            <person name="Martin F."/>
            <person name="Silar P."/>
            <person name="Natvig D.O."/>
            <person name="Lalanne C."/>
            <person name="Gautier V."/>
            <person name="Ament-Velasquez S.L."/>
            <person name="Kruys A."/>
            <person name="Hutchinson M.I."/>
            <person name="Powell A.J."/>
            <person name="Barry K."/>
            <person name="Miller A.N."/>
            <person name="Grigoriev I.V."/>
            <person name="Debuchy R."/>
            <person name="Gladieux P."/>
            <person name="Hiltunen Thoren M."/>
            <person name="Johannesson H."/>
        </authorList>
    </citation>
    <scope>NUCLEOTIDE SEQUENCE</scope>
    <source>
        <strain evidence="6">PSN293</strain>
    </source>
</reference>
<dbReference type="Pfam" id="PF22939">
    <property type="entry name" value="WHD_GPIID"/>
    <property type="match status" value="1"/>
</dbReference>
<evidence type="ECO:0000256" key="3">
    <source>
        <dbReference type="SAM" id="MobiDB-lite"/>
    </source>
</evidence>
<evidence type="ECO:0000256" key="2">
    <source>
        <dbReference type="PROSITE-ProRule" id="PRU00023"/>
    </source>
</evidence>
<gene>
    <name evidence="6" type="ORF">QBC37DRAFT_285023</name>
</gene>
<dbReference type="SUPFAM" id="SSF48403">
    <property type="entry name" value="Ankyrin repeat"/>
    <property type="match status" value="1"/>
</dbReference>
<evidence type="ECO:0000313" key="6">
    <source>
        <dbReference type="EMBL" id="KAK4213862.1"/>
    </source>
</evidence>
<dbReference type="PANTHER" id="PTHR10039">
    <property type="entry name" value="AMELOGENIN"/>
    <property type="match status" value="1"/>
</dbReference>
<feature type="domain" description="GPI inositol-deacylase winged helix" evidence="4">
    <location>
        <begin position="493"/>
        <end position="568"/>
    </location>
</feature>
<dbReference type="Gene3D" id="3.40.50.300">
    <property type="entry name" value="P-loop containing nucleotide triphosphate hydrolases"/>
    <property type="match status" value="1"/>
</dbReference>
<evidence type="ECO:0000259" key="5">
    <source>
        <dbReference type="Pfam" id="PF24883"/>
    </source>
</evidence>
<dbReference type="InterPro" id="IPR036770">
    <property type="entry name" value="Ankyrin_rpt-contain_sf"/>
</dbReference>
<dbReference type="InterPro" id="IPR056884">
    <property type="entry name" value="NPHP3-like_N"/>
</dbReference>
<protein>
    <submittedName>
        <fullName evidence="6">Ankyrin repeat-containing domain protein</fullName>
    </submittedName>
</protein>
<evidence type="ECO:0000256" key="1">
    <source>
        <dbReference type="ARBA" id="ARBA00022737"/>
    </source>
</evidence>
<dbReference type="PROSITE" id="PS50088">
    <property type="entry name" value="ANK_REPEAT"/>
    <property type="match status" value="6"/>
</dbReference>
<evidence type="ECO:0000313" key="7">
    <source>
        <dbReference type="Proteomes" id="UP001301769"/>
    </source>
</evidence>
<name>A0AAN7B8E1_9PEZI</name>
<reference evidence="6" key="2">
    <citation type="submission" date="2023-05" db="EMBL/GenBank/DDBJ databases">
        <authorList>
            <consortium name="Lawrence Berkeley National Laboratory"/>
            <person name="Steindorff A."/>
            <person name="Hensen N."/>
            <person name="Bonometti L."/>
            <person name="Westerberg I."/>
            <person name="Brannstrom I.O."/>
            <person name="Guillou S."/>
            <person name="Cros-Aarteil S."/>
            <person name="Calhoun S."/>
            <person name="Haridas S."/>
            <person name="Kuo A."/>
            <person name="Mondo S."/>
            <person name="Pangilinan J."/>
            <person name="Riley R."/>
            <person name="Labutti K."/>
            <person name="Andreopoulos B."/>
            <person name="Lipzen A."/>
            <person name="Chen C."/>
            <person name="Yanf M."/>
            <person name="Daum C."/>
            <person name="Ng V."/>
            <person name="Clum A."/>
            <person name="Ohm R."/>
            <person name="Martin F."/>
            <person name="Silar P."/>
            <person name="Natvig D."/>
            <person name="Lalanne C."/>
            <person name="Gautier V."/>
            <person name="Ament-Velasquez S.L."/>
            <person name="Kruys A."/>
            <person name="Hutchinson M.I."/>
            <person name="Powell A.J."/>
            <person name="Barry K."/>
            <person name="Miller A.N."/>
            <person name="Grigoriev I.V."/>
            <person name="Debuchy R."/>
            <person name="Gladieux P."/>
            <person name="Thoren M.H."/>
            <person name="Johannesson H."/>
        </authorList>
    </citation>
    <scope>NUCLEOTIDE SEQUENCE</scope>
    <source>
        <strain evidence="6">PSN293</strain>
    </source>
</reference>
<dbReference type="Gene3D" id="1.25.40.20">
    <property type="entry name" value="Ankyrin repeat-containing domain"/>
    <property type="match status" value="3"/>
</dbReference>
<keyword evidence="7" id="KW-1185">Reference proteome</keyword>
<feature type="repeat" description="ANK" evidence="2">
    <location>
        <begin position="807"/>
        <end position="842"/>
    </location>
</feature>
<dbReference type="PANTHER" id="PTHR10039:SF15">
    <property type="entry name" value="NACHT DOMAIN-CONTAINING PROTEIN"/>
    <property type="match status" value="1"/>
</dbReference>
<evidence type="ECO:0000259" key="4">
    <source>
        <dbReference type="Pfam" id="PF22939"/>
    </source>
</evidence>
<keyword evidence="1" id="KW-0677">Repeat</keyword>
<feature type="repeat" description="ANK" evidence="2">
    <location>
        <begin position="924"/>
        <end position="956"/>
    </location>
</feature>